<evidence type="ECO:0000259" key="7">
    <source>
        <dbReference type="PROSITE" id="PS51192"/>
    </source>
</evidence>
<proteinExistence type="predicted"/>
<feature type="compositionally biased region" description="Basic residues" evidence="6">
    <location>
        <begin position="479"/>
        <end position="496"/>
    </location>
</feature>
<dbReference type="GO" id="GO:0005840">
    <property type="term" value="C:ribosome"/>
    <property type="evidence" value="ECO:0007669"/>
    <property type="project" value="TreeGrafter"/>
</dbReference>
<feature type="compositionally biased region" description="Basic and acidic residues" evidence="6">
    <location>
        <begin position="392"/>
        <end position="429"/>
    </location>
</feature>
<keyword evidence="11" id="KW-1185">Reference proteome</keyword>
<dbReference type="Proteomes" id="UP000076967">
    <property type="component" value="Unassembled WGS sequence"/>
</dbReference>
<dbReference type="SMART" id="SM00487">
    <property type="entry name" value="DEXDc"/>
    <property type="match status" value="1"/>
</dbReference>
<feature type="region of interest" description="Disordered" evidence="6">
    <location>
        <begin position="386"/>
        <end position="496"/>
    </location>
</feature>
<dbReference type="InterPro" id="IPR014014">
    <property type="entry name" value="RNA_helicase_DEAD_Q_motif"/>
</dbReference>
<dbReference type="InterPro" id="IPR027417">
    <property type="entry name" value="P-loop_NTPase"/>
</dbReference>
<feature type="domain" description="Helicase ATP-binding" evidence="7">
    <location>
        <begin position="35"/>
        <end position="205"/>
    </location>
</feature>
<dbReference type="STRING" id="494026.PGLA_00455"/>
<dbReference type="RefSeq" id="WP_068527219.1">
    <property type="nucleotide sequence ID" value="NZ_LVJH01000002.1"/>
</dbReference>
<dbReference type="PROSITE" id="PS51194">
    <property type="entry name" value="HELICASE_CTER"/>
    <property type="match status" value="1"/>
</dbReference>
<evidence type="ECO:0000256" key="4">
    <source>
        <dbReference type="ARBA" id="ARBA00022840"/>
    </source>
</evidence>
<dbReference type="InterPro" id="IPR014001">
    <property type="entry name" value="Helicase_ATP-bd"/>
</dbReference>
<keyword evidence="1" id="KW-0547">Nucleotide-binding</keyword>
<dbReference type="PROSITE" id="PS51192">
    <property type="entry name" value="HELICASE_ATP_BIND_1"/>
    <property type="match status" value="1"/>
</dbReference>
<evidence type="ECO:0000256" key="6">
    <source>
        <dbReference type="SAM" id="MobiDB-lite"/>
    </source>
</evidence>
<dbReference type="PANTHER" id="PTHR47963">
    <property type="entry name" value="DEAD-BOX ATP-DEPENDENT RNA HELICASE 47, MITOCHONDRIAL"/>
    <property type="match status" value="1"/>
</dbReference>
<feature type="compositionally biased region" description="Polar residues" evidence="6">
    <location>
        <begin position="440"/>
        <end position="459"/>
    </location>
</feature>
<reference evidence="10 11" key="1">
    <citation type="submission" date="2016-03" db="EMBL/GenBank/DDBJ databases">
        <title>Draft genome sequence of Paenibacillus glacialis DSM 22343.</title>
        <authorList>
            <person name="Shin S.-K."/>
            <person name="Yi H."/>
        </authorList>
    </citation>
    <scope>NUCLEOTIDE SEQUENCE [LARGE SCALE GENOMIC DNA]</scope>
    <source>
        <strain evidence="10 11">DSM 22343</strain>
    </source>
</reference>
<dbReference type="OrthoDB" id="9805696at2"/>
<dbReference type="GO" id="GO:0016787">
    <property type="term" value="F:hydrolase activity"/>
    <property type="evidence" value="ECO:0007669"/>
    <property type="project" value="UniProtKB-KW"/>
</dbReference>
<evidence type="ECO:0000313" key="10">
    <source>
        <dbReference type="EMBL" id="OAB45903.1"/>
    </source>
</evidence>
<keyword evidence="4" id="KW-0067">ATP-binding</keyword>
<dbReference type="PROSITE" id="PS51195">
    <property type="entry name" value="Q_MOTIF"/>
    <property type="match status" value="1"/>
</dbReference>
<keyword evidence="2" id="KW-0378">Hydrolase</keyword>
<dbReference type="CDD" id="cd18787">
    <property type="entry name" value="SF2_C_DEAD"/>
    <property type="match status" value="1"/>
</dbReference>
<dbReference type="InterPro" id="IPR011545">
    <property type="entry name" value="DEAD/DEAH_box_helicase_dom"/>
</dbReference>
<dbReference type="Pfam" id="PF00270">
    <property type="entry name" value="DEAD"/>
    <property type="match status" value="1"/>
</dbReference>
<dbReference type="GO" id="GO:0009409">
    <property type="term" value="P:response to cold"/>
    <property type="evidence" value="ECO:0007669"/>
    <property type="project" value="TreeGrafter"/>
</dbReference>
<feature type="short sequence motif" description="Q motif" evidence="5">
    <location>
        <begin position="4"/>
        <end position="32"/>
    </location>
</feature>
<dbReference type="InterPro" id="IPR001650">
    <property type="entry name" value="Helicase_C-like"/>
</dbReference>
<dbReference type="GO" id="GO:0005829">
    <property type="term" value="C:cytosol"/>
    <property type="evidence" value="ECO:0007669"/>
    <property type="project" value="TreeGrafter"/>
</dbReference>
<evidence type="ECO:0000259" key="9">
    <source>
        <dbReference type="PROSITE" id="PS51195"/>
    </source>
</evidence>
<comment type="caution">
    <text evidence="10">The sequence shown here is derived from an EMBL/GenBank/DDBJ whole genome shotgun (WGS) entry which is preliminary data.</text>
</comment>
<evidence type="ECO:0000256" key="1">
    <source>
        <dbReference type="ARBA" id="ARBA00022741"/>
    </source>
</evidence>
<name>A0A168NLB2_9BACL</name>
<dbReference type="InterPro" id="IPR044742">
    <property type="entry name" value="DEAD/DEAH_RhlB"/>
</dbReference>
<organism evidence="10 11">
    <name type="scientific">Paenibacillus glacialis</name>
    <dbReference type="NCBI Taxonomy" id="494026"/>
    <lineage>
        <taxon>Bacteria</taxon>
        <taxon>Bacillati</taxon>
        <taxon>Bacillota</taxon>
        <taxon>Bacilli</taxon>
        <taxon>Bacillales</taxon>
        <taxon>Paenibacillaceae</taxon>
        <taxon>Paenibacillus</taxon>
    </lineage>
</organism>
<protein>
    <submittedName>
        <fullName evidence="10">DEAD/DEAH box helicase</fullName>
    </submittedName>
</protein>
<gene>
    <name evidence="10" type="ORF">PGLA_00455</name>
</gene>
<dbReference type="Gene3D" id="3.40.50.300">
    <property type="entry name" value="P-loop containing nucleotide triphosphate hydrolases"/>
    <property type="match status" value="2"/>
</dbReference>
<dbReference type="SMART" id="SM00490">
    <property type="entry name" value="HELICc"/>
    <property type="match status" value="1"/>
</dbReference>
<dbReference type="GO" id="GO:0033592">
    <property type="term" value="F:RNA strand annealing activity"/>
    <property type="evidence" value="ECO:0007669"/>
    <property type="project" value="TreeGrafter"/>
</dbReference>
<evidence type="ECO:0000256" key="5">
    <source>
        <dbReference type="PROSITE-ProRule" id="PRU00552"/>
    </source>
</evidence>
<keyword evidence="3 10" id="KW-0347">Helicase</keyword>
<dbReference type="SUPFAM" id="SSF52540">
    <property type="entry name" value="P-loop containing nucleoside triphosphate hydrolases"/>
    <property type="match status" value="1"/>
</dbReference>
<dbReference type="Pfam" id="PF00271">
    <property type="entry name" value="Helicase_C"/>
    <property type="match status" value="1"/>
</dbReference>
<dbReference type="CDD" id="cd00268">
    <property type="entry name" value="DEADc"/>
    <property type="match status" value="1"/>
</dbReference>
<feature type="domain" description="DEAD-box RNA helicase Q" evidence="9">
    <location>
        <begin position="4"/>
        <end position="32"/>
    </location>
</feature>
<accession>A0A168NLB2</accession>
<evidence type="ECO:0000256" key="2">
    <source>
        <dbReference type="ARBA" id="ARBA00022801"/>
    </source>
</evidence>
<evidence type="ECO:0000259" key="8">
    <source>
        <dbReference type="PROSITE" id="PS51194"/>
    </source>
</evidence>
<sequence>MNITSFEQLGLPIDMVNKLSEFEINEPSPVQAEVIPAVLQGSDVLAHSQTGTGKTLAYLLPILQGINPELKTIQKMILAPTQELAMQIVRESERYGLHKGIRVLGLIGGAAMKRQVEKLKLHPQLVVGTPGRIKELVEMRKIKMHTVTTIVVDEVDQVFDLGSGGDVERIIRSAARDRQLVFLSATVSKQTAALVKKEMKQPIEVGIEPEQMTAKGLEHLYFVSQERDKPDTLRRLIRHYNPQKVIVFVNATKDIAEVEAKMNHLGLSTQALYGDADKMARSGVLERFRNGKFKVLVASDLAARGLDIEGLTMVVNYDPPIDSEHYVHRAGRTGRMGRTGIVLSIVTDRQTFIMKKFTQELRTPIGLRTMFGGKVIEPGDEILTSRAPYVSPREEATSYRKGDESRKRLDVDKGTQRKEVTSERNRRSVDSPVIAKRAEPTQTTEVTQPSSATPSQSVEVSRKSNRPSTGASKSERERIRKNKGAPKWLKNKPPRS</sequence>
<evidence type="ECO:0000256" key="3">
    <source>
        <dbReference type="ARBA" id="ARBA00022806"/>
    </source>
</evidence>
<evidence type="ECO:0000313" key="11">
    <source>
        <dbReference type="Proteomes" id="UP000076967"/>
    </source>
</evidence>
<dbReference type="GO" id="GO:0005524">
    <property type="term" value="F:ATP binding"/>
    <property type="evidence" value="ECO:0007669"/>
    <property type="project" value="UniProtKB-KW"/>
</dbReference>
<dbReference type="GO" id="GO:0003724">
    <property type="term" value="F:RNA helicase activity"/>
    <property type="evidence" value="ECO:0007669"/>
    <property type="project" value="InterPro"/>
</dbReference>
<feature type="domain" description="Helicase C-terminal" evidence="8">
    <location>
        <begin position="216"/>
        <end position="384"/>
    </location>
</feature>
<dbReference type="InterPro" id="IPR050547">
    <property type="entry name" value="DEAD_box_RNA_helicases"/>
</dbReference>
<dbReference type="EMBL" id="LVJH01000002">
    <property type="protein sequence ID" value="OAB45903.1"/>
    <property type="molecule type" value="Genomic_DNA"/>
</dbReference>
<dbReference type="AlphaFoldDB" id="A0A168NLB2"/>
<dbReference type="PANTHER" id="PTHR47963:SF7">
    <property type="entry name" value="ATP-DEPENDENT RNA HELICASE YFML-RELATED"/>
    <property type="match status" value="1"/>
</dbReference>